<reference evidence="1 2" key="1">
    <citation type="submission" date="2016-12" db="EMBL/GenBank/DDBJ databases">
        <title>The genomes of Aspergillus section Nigri reveals drivers in fungal speciation.</title>
        <authorList>
            <consortium name="DOE Joint Genome Institute"/>
            <person name="Vesth T.C."/>
            <person name="Nybo J."/>
            <person name="Theobald S."/>
            <person name="Brandl J."/>
            <person name="Frisvad J.C."/>
            <person name="Nielsen K.F."/>
            <person name="Lyhne E.K."/>
            <person name="Kogle M.E."/>
            <person name="Kuo A."/>
            <person name="Riley R."/>
            <person name="Clum A."/>
            <person name="Nolan M."/>
            <person name="Lipzen A."/>
            <person name="Salamov A."/>
            <person name="Henrissat B."/>
            <person name="Wiebenga A."/>
            <person name="De Vries R.P."/>
            <person name="Grigoriev I.V."/>
            <person name="Mortensen U.H."/>
            <person name="Andersen M.R."/>
            <person name="Baker S.E."/>
        </authorList>
    </citation>
    <scope>NUCLEOTIDE SEQUENCE [LARGE SCALE GENOMIC DNA]</scope>
    <source>
        <strain evidence="1 2">JOP 1030-1</strain>
    </source>
</reference>
<dbReference type="EMBL" id="KZ821245">
    <property type="protein sequence ID" value="PYH43256.1"/>
    <property type="molecule type" value="Genomic_DNA"/>
</dbReference>
<keyword evidence="2" id="KW-1185">Reference proteome</keyword>
<organism evidence="1 2">
    <name type="scientific">Aspergillus saccharolyticus JOP 1030-1</name>
    <dbReference type="NCBI Taxonomy" id="1450539"/>
    <lineage>
        <taxon>Eukaryota</taxon>
        <taxon>Fungi</taxon>
        <taxon>Dikarya</taxon>
        <taxon>Ascomycota</taxon>
        <taxon>Pezizomycotina</taxon>
        <taxon>Eurotiomycetes</taxon>
        <taxon>Eurotiomycetidae</taxon>
        <taxon>Eurotiales</taxon>
        <taxon>Aspergillaceae</taxon>
        <taxon>Aspergillus</taxon>
        <taxon>Aspergillus subgen. Circumdati</taxon>
    </lineage>
</organism>
<dbReference type="OrthoDB" id="4410858at2759"/>
<gene>
    <name evidence="1" type="ORF">BP01DRAFT_367529</name>
</gene>
<name>A0A318Z7U3_9EURO</name>
<evidence type="ECO:0000313" key="1">
    <source>
        <dbReference type="EMBL" id="PYH43256.1"/>
    </source>
</evidence>
<proteinExistence type="predicted"/>
<accession>A0A318Z7U3</accession>
<sequence length="124" mass="14038">MSLDFPNEKTIDLSLWDYLTDVDGLNADAPNQSRFNLAVEGFKKASEHFVSEHGTAVNAYEQMKDRDLTGGMSFEQWAQQNAPAFRIALQEFQATRHQVRLLEGEGTVRCLRPGFQCTEVLRKG</sequence>
<evidence type="ECO:0000313" key="2">
    <source>
        <dbReference type="Proteomes" id="UP000248349"/>
    </source>
</evidence>
<protein>
    <submittedName>
        <fullName evidence="1">Uncharacterized protein</fullName>
    </submittedName>
</protein>
<dbReference type="RefSeq" id="XP_025429238.1">
    <property type="nucleotide sequence ID" value="XM_025576459.1"/>
</dbReference>
<dbReference type="AlphaFoldDB" id="A0A318Z7U3"/>
<dbReference type="Proteomes" id="UP000248349">
    <property type="component" value="Unassembled WGS sequence"/>
</dbReference>
<dbReference type="GeneID" id="37077688"/>